<evidence type="ECO:0000313" key="7">
    <source>
        <dbReference type="EMBL" id="MBC5686988.1"/>
    </source>
</evidence>
<dbReference type="RefSeq" id="WP_186854600.1">
    <property type="nucleotide sequence ID" value="NZ_JACOPG010000004.1"/>
</dbReference>
<keyword evidence="2" id="KW-0858">Xylan degradation</keyword>
<comment type="similarity">
    <text evidence="1 6">Belongs to the glycosyl hydrolase 43 family.</text>
</comment>
<dbReference type="CDD" id="cd18620">
    <property type="entry name" value="GH43_XylA-like"/>
    <property type="match status" value="1"/>
</dbReference>
<evidence type="ECO:0000313" key="8">
    <source>
        <dbReference type="Proteomes" id="UP000643810"/>
    </source>
</evidence>
<comment type="caution">
    <text evidence="7">The sequence shown here is derived from an EMBL/GenBank/DDBJ whole genome shotgun (WGS) entry which is preliminary data.</text>
</comment>
<sequence length="492" mass="56546">MKKQAFNPYLPSYEYVPDGEPHVFGDRLYIYGSHDKFNGKRFCENDYVAWSTPVDDLADWRYEGVIYKKTQDIDNANGDKVMYAPDVARGVDGKYYLYYGLENDNKIGVAVCDSPAGKYHFLGCVQDKNGEYWGRRPQDFMPFDPGILVDDGRVYLYAGQGPMMEKMAKSEYKRHFRDSSYFVELETDMLTMKQEPVRLLPNIMDSAGTGFENHEFFEANSIRKFDDKYYFIYSSVQSHELCWAVSDRPDGDFTYGGVLTSNGDVGPLGFTSTKSYAKPLGYEVKNYIGNNHGSVEKIKDRYYVFGHRHTARNMFSRQGYAEEIKFKNGKFEYAELTSCGLNDGPLMGVGEYEARIACHLYSKKGPTWSAHKLVQNKEHPAFMQDGLDREDNPNQYIQNMKDGAVAGFRYFDFESYEPDSISVKIRGKANGYFYIYDDADKKNILGKIAIVVNDKKNFCCVKDSLTVPKKNSALYFEYKGKGYLDFYSFELK</sequence>
<dbReference type="InterPro" id="IPR052176">
    <property type="entry name" value="Glycosyl_Hydrlase_43_Enz"/>
</dbReference>
<dbReference type="PANTHER" id="PTHR43772:SF2">
    <property type="entry name" value="PUTATIVE (AFU_ORTHOLOGUE AFUA_2G04480)-RELATED"/>
    <property type="match status" value="1"/>
</dbReference>
<keyword evidence="8" id="KW-1185">Reference proteome</keyword>
<dbReference type="EMBL" id="JACOPG010000004">
    <property type="protein sequence ID" value="MBC5686988.1"/>
    <property type="molecule type" value="Genomic_DNA"/>
</dbReference>
<keyword evidence="2" id="KW-0624">Polysaccharide degradation</keyword>
<dbReference type="Gene3D" id="2.115.10.20">
    <property type="entry name" value="Glycosyl hydrolase domain, family 43"/>
    <property type="match status" value="1"/>
</dbReference>
<reference evidence="7 8" key="1">
    <citation type="submission" date="2020-08" db="EMBL/GenBank/DDBJ databases">
        <title>Genome public.</title>
        <authorList>
            <person name="Liu C."/>
            <person name="Sun Q."/>
        </authorList>
    </citation>
    <scope>NUCLEOTIDE SEQUENCE [LARGE SCALE GENOMIC DNA]</scope>
    <source>
        <strain evidence="7 8">NSJ-9</strain>
    </source>
</reference>
<dbReference type="SUPFAM" id="SSF75005">
    <property type="entry name" value="Arabinanase/levansucrase/invertase"/>
    <property type="match status" value="1"/>
</dbReference>
<keyword evidence="3 6" id="KW-0378">Hydrolase</keyword>
<name>A0ABR7GI73_9FIRM</name>
<proteinExistence type="inferred from homology"/>
<evidence type="ECO:0000256" key="6">
    <source>
        <dbReference type="RuleBase" id="RU361187"/>
    </source>
</evidence>
<evidence type="ECO:0000256" key="5">
    <source>
        <dbReference type="ARBA" id="ARBA00023295"/>
    </source>
</evidence>
<organism evidence="7 8">
    <name type="scientific">Roseburia lenta</name>
    <dbReference type="NCBI Taxonomy" id="2763061"/>
    <lineage>
        <taxon>Bacteria</taxon>
        <taxon>Bacillati</taxon>
        <taxon>Bacillota</taxon>
        <taxon>Clostridia</taxon>
        <taxon>Lachnospirales</taxon>
        <taxon>Lachnospiraceae</taxon>
        <taxon>Roseburia</taxon>
    </lineage>
</organism>
<evidence type="ECO:0000256" key="4">
    <source>
        <dbReference type="ARBA" id="ARBA00023277"/>
    </source>
</evidence>
<dbReference type="Pfam" id="PF04616">
    <property type="entry name" value="Glyco_hydro_43"/>
    <property type="match status" value="1"/>
</dbReference>
<evidence type="ECO:0000256" key="3">
    <source>
        <dbReference type="ARBA" id="ARBA00022801"/>
    </source>
</evidence>
<dbReference type="Gene3D" id="2.60.120.260">
    <property type="entry name" value="Galactose-binding domain-like"/>
    <property type="match status" value="1"/>
</dbReference>
<evidence type="ECO:0000256" key="2">
    <source>
        <dbReference type="ARBA" id="ARBA00022651"/>
    </source>
</evidence>
<protein>
    <submittedName>
        <fullName evidence="7">Family 43 glycosylhydrolase</fullName>
    </submittedName>
</protein>
<evidence type="ECO:0000256" key="1">
    <source>
        <dbReference type="ARBA" id="ARBA00009865"/>
    </source>
</evidence>
<dbReference type="PANTHER" id="PTHR43772">
    <property type="entry name" value="ENDO-1,4-BETA-XYLANASE"/>
    <property type="match status" value="1"/>
</dbReference>
<keyword evidence="5 6" id="KW-0326">Glycosidase</keyword>
<accession>A0ABR7GI73</accession>
<dbReference type="InterPro" id="IPR006710">
    <property type="entry name" value="Glyco_hydro_43"/>
</dbReference>
<dbReference type="InterPro" id="IPR023296">
    <property type="entry name" value="Glyco_hydro_beta-prop_sf"/>
</dbReference>
<dbReference type="Proteomes" id="UP000643810">
    <property type="component" value="Unassembled WGS sequence"/>
</dbReference>
<keyword evidence="4" id="KW-0119">Carbohydrate metabolism</keyword>
<gene>
    <name evidence="7" type="ORF">H8R94_10290</name>
</gene>